<feature type="coiled-coil region" evidence="1">
    <location>
        <begin position="171"/>
        <end position="209"/>
    </location>
</feature>
<dbReference type="OrthoDB" id="367147at2759"/>
<keyword evidence="1" id="KW-0175">Coiled coil</keyword>
<comment type="caution">
    <text evidence="2">The sequence shown here is derived from an EMBL/GenBank/DDBJ whole genome shotgun (WGS) entry which is preliminary data.</text>
</comment>
<sequence length="1307" mass="146134">MAFLHGVLSAVRDDDSVKTYDKNGDNITKVITTLHDSVGKGREAFGVAVTEVEERTDKVTAELGENDNVYYKRVTEQEGSKLEEQLEHWKSTLVSLKNEVDGIQNTQIKALDNTLQSQITHKIEPITSVIDHLQRSASDEVMAACQGVDDRLTEQQKIVIEQIKEYCEGLLELLYEECDKVFNELAGLNDKKDAEIEKIKKAVEKSKELAVLYFNKFEANYRLPISRHFEKINEALQPITPKGDGQHSQLYDEVDDIKRQLMDVGGDLSGKIVNLNDWKVAAEKVVDAAQKKCNEVLKRVDKNHEENGGGKNGPVIYTQAQDLQDKATALLLAYSKAQGGLKELVSGIKKQVDGLKKHIVKDLGLLKGRVEGKIEEHVKGIINAVLEAAANAKTVLTSDVDNAVKTLGKALQNVDGLTALGQRIGSLNNGDNSALKIQSFLKLLKDNLKLNSPPTTGKYTIDTLPQKDDQEVAKTFIDEFKRKAGEEFKNPEKMTSPDDDKHVLFKVVMGQYHTNAIDPAKELNEAIEKVNKALDAFTTGESGKEAPISSGGINAKEIEFRRIASTITDELPNIAWLVEKDKGTVPTGKAGNEDGILDILKELRTNALGENEWNKITGKTRSALGKLKTELSALYENEFTSESKSKIHKAITKVIATVTELEKVPSDVKKQKEIVDGLLQQLRDKFDALAWQIDGIQPKIVRSESVLNDVIQCVNQSVFSARKTLTDTTQKIEKDLTETAKNAFEEITVQVRLLFSHSRTADLTALQKLVNAQKTAIEGIITKDLANGVKGLLDKMLKTHQILGPMKDDKELKNGTPKFKHFYEGLWSYIIGQIADHPSKEKASKVNKALTDLLQKMIKENHFSYEVSDLIKKAADIAEKFSPAKFTDSSSPILQALKDGIGALAKQLGYAYVSTYCCRKFDGALLDPDDPAVPDDKRKLTEYGKKLSKVFMTCLPGWGKHLDWLRRHCDKDPKGPWNGLQITKLKNNPLGLWFDSRGYKVSDSEKPEGELNIIQDPKHGIHGLLVDNREIEKRLYRNDDEKKDPGTLREVCKYLPLYFQVRHHEHFDSPKPPTTVSHMLQWITGLTYNPMLEKLDSHFTTMFQGLKKAYKLDNPHIAITKPFTLSGALNDNTIRSSYLSAVLRKVCETAESVLIAFQGHGHAAGRYACEYSSNVDKLDYTTSPSKCFDLLCEICLKLHDQLNFLYRHCSHPSKLGGWQDCWYGNGVAGTSWQCNNLQCPDQPYNQEGNQKHNQQCDQNCNQNADCGLKSPLQSYLKTVFQVSYRTTLKSLVVEWNVPSVSIGGYHA</sequence>
<evidence type="ECO:0000256" key="1">
    <source>
        <dbReference type="SAM" id="Coils"/>
    </source>
</evidence>
<dbReference type="RefSeq" id="XP_028869157.1">
    <property type="nucleotide sequence ID" value="XM_029013324.1"/>
</dbReference>
<evidence type="ECO:0008006" key="4">
    <source>
        <dbReference type="Google" id="ProtNLM"/>
    </source>
</evidence>
<evidence type="ECO:0000313" key="3">
    <source>
        <dbReference type="Proteomes" id="UP000236319"/>
    </source>
</evidence>
<proteinExistence type="predicted"/>
<reference evidence="2 3" key="1">
    <citation type="journal article" date="2017" name="BMC Genomics">
        <title>Whole-genome assembly of Babesia ovata and comparative genomics between closely related pathogens.</title>
        <authorList>
            <person name="Yamagishi J."/>
            <person name="Asada M."/>
            <person name="Hakimi H."/>
            <person name="Tanaka T.Q."/>
            <person name="Sugimoto C."/>
            <person name="Kawazu S."/>
        </authorList>
    </citation>
    <scope>NUCLEOTIDE SEQUENCE [LARGE SCALE GENOMIC DNA]</scope>
    <source>
        <strain evidence="2 3">Miyake</strain>
    </source>
</reference>
<gene>
    <name evidence="2" type="ORF">BOVATA_044070</name>
</gene>
<evidence type="ECO:0000313" key="2">
    <source>
        <dbReference type="EMBL" id="GBE62914.1"/>
    </source>
</evidence>
<keyword evidence="3" id="KW-1185">Reference proteome</keyword>
<dbReference type="GeneID" id="39876684"/>
<feature type="coiled-coil region" evidence="1">
    <location>
        <begin position="79"/>
        <end position="106"/>
    </location>
</feature>
<accession>A0A2H6KIU3</accession>
<organism evidence="2 3">
    <name type="scientific">Babesia ovata</name>
    <dbReference type="NCBI Taxonomy" id="189622"/>
    <lineage>
        <taxon>Eukaryota</taxon>
        <taxon>Sar</taxon>
        <taxon>Alveolata</taxon>
        <taxon>Apicomplexa</taxon>
        <taxon>Aconoidasida</taxon>
        <taxon>Piroplasmida</taxon>
        <taxon>Babesiidae</taxon>
        <taxon>Babesia</taxon>
    </lineage>
</organism>
<dbReference type="VEuPathDB" id="PiroplasmaDB:BOVATA_044070"/>
<dbReference type="Proteomes" id="UP000236319">
    <property type="component" value="Unassembled WGS sequence"/>
</dbReference>
<dbReference type="EMBL" id="BDSA01000008">
    <property type="protein sequence ID" value="GBE62914.1"/>
    <property type="molecule type" value="Genomic_DNA"/>
</dbReference>
<name>A0A2H6KIU3_9APIC</name>
<protein>
    <recommendedName>
        <fullName evidence="4">Extracellular matrix-binding ebh</fullName>
    </recommendedName>
</protein>